<evidence type="ECO:0000256" key="3">
    <source>
        <dbReference type="ARBA" id="ARBA00022771"/>
    </source>
</evidence>
<dbReference type="Gene3D" id="4.10.1000.10">
    <property type="entry name" value="Zinc finger, CCCH-type"/>
    <property type="match status" value="2"/>
</dbReference>
<dbReference type="Gramene" id="RZC60468">
    <property type="protein sequence ID" value="RZC60468"/>
    <property type="gene ID" value="C5167_022223"/>
</dbReference>
<feature type="compositionally biased region" description="Acidic residues" evidence="7">
    <location>
        <begin position="585"/>
        <end position="604"/>
    </location>
</feature>
<accession>A0A4Y7JL12</accession>
<dbReference type="GO" id="GO:0008270">
    <property type="term" value="F:zinc ion binding"/>
    <property type="evidence" value="ECO:0007669"/>
    <property type="project" value="UniProtKB-KW"/>
</dbReference>
<dbReference type="PROSITE" id="PS50103">
    <property type="entry name" value="ZF_C3H1"/>
    <property type="match status" value="3"/>
</dbReference>
<feature type="compositionally biased region" description="Basic and acidic residues" evidence="7">
    <location>
        <begin position="605"/>
        <end position="614"/>
    </location>
</feature>
<dbReference type="PANTHER" id="PTHR15725:SF0">
    <property type="entry name" value="ZINC FINGER CCCH DOMAIN-CONTAINING PROTEIN 32-LIKE"/>
    <property type="match status" value="1"/>
</dbReference>
<evidence type="ECO:0000259" key="8">
    <source>
        <dbReference type="PROSITE" id="PS50103"/>
    </source>
</evidence>
<feature type="compositionally biased region" description="Basic and acidic residues" evidence="7">
    <location>
        <begin position="559"/>
        <end position="581"/>
    </location>
</feature>
<keyword evidence="1 6" id="KW-0479">Metal-binding</keyword>
<dbReference type="GO" id="GO:0003729">
    <property type="term" value="F:mRNA binding"/>
    <property type="evidence" value="ECO:0007669"/>
    <property type="project" value="TreeGrafter"/>
</dbReference>
<keyword evidence="5" id="KW-0238">DNA-binding</keyword>
<dbReference type="PANTHER" id="PTHR15725">
    <property type="entry name" value="ZN-FINGER, C-X8-C-X5-C-X3-H TYPE-CONTAINING"/>
    <property type="match status" value="1"/>
</dbReference>
<sequence length="614" mass="70204">MDIKKGNTDCVYFLASPLTCKKGMECEFRHSEVARLNPRDCYYWLAGNCLNPTCSFRHPPLERPETTSEPATVPQQSSVPATVPQQSSFPATVPRHSSVLVNKVSVPCYFYFNGFCNKGDKCTFMHGPNDVSATPKVPKKAPVVNIHPPETKTYTESIKVQPAIEAPSNPVKCITSKSAVKVQFRPQEVASQPVKRKVLERSPSLQASLPGNEEEPVKSDTPRSAEDGSEQSPSPEQKRSGEQVEEEHIEREEWWESSPGLDVLVDNGLEEYEDDHEYEPVHDREGVRLHDYMLQREYKDSVGYDPMEYTGAEVMYVSGIHDLYVDLDEEKMFDYACGASNQLMDRDLDHVPYEMRKILPRKVEVKGRNDMDLRDELRRRKRIEGYQPYNPRRYGPTSLEIKGKEYPRLLGMSQHPRPRQLASEVSHRTIGYGSQDRDVSGVDRRSLLSLSETRRNSSRQYENENRRRPHFLPSEVSPKVPVNRKKRGRPDTSTRDLFTEEKMKPTEAGGGKRFGSKRHRVTKTRSLAGDFEGPKPLNEILKEKKMSGSVNDSSNSPRSKQENNHHVGDERRDDESVEKNWMESVIDEDEEDGYEDYYDGDDGGFEEKLANIYS</sequence>
<dbReference type="AlphaFoldDB" id="A0A4Y7JL12"/>
<evidence type="ECO:0000256" key="5">
    <source>
        <dbReference type="ARBA" id="ARBA00023125"/>
    </source>
</evidence>
<evidence type="ECO:0000256" key="7">
    <source>
        <dbReference type="SAM" id="MobiDB-lite"/>
    </source>
</evidence>
<evidence type="ECO:0000256" key="1">
    <source>
        <dbReference type="ARBA" id="ARBA00022723"/>
    </source>
</evidence>
<reference evidence="9 10" key="1">
    <citation type="journal article" date="2018" name="Science">
        <title>The opium poppy genome and morphinan production.</title>
        <authorList>
            <person name="Guo L."/>
            <person name="Winzer T."/>
            <person name="Yang X."/>
            <person name="Li Y."/>
            <person name="Ning Z."/>
            <person name="He Z."/>
            <person name="Teodor R."/>
            <person name="Lu Y."/>
            <person name="Bowser T.A."/>
            <person name="Graham I.A."/>
            <person name="Ye K."/>
        </authorList>
    </citation>
    <scope>NUCLEOTIDE SEQUENCE [LARGE SCALE GENOMIC DNA]</scope>
    <source>
        <strain evidence="10">cv. HN1</strain>
        <tissue evidence="9">Leaves</tissue>
    </source>
</reference>
<feature type="zinc finger region" description="C3H1-type" evidence="6">
    <location>
        <begin position="102"/>
        <end position="129"/>
    </location>
</feature>
<dbReference type="Proteomes" id="UP000316621">
    <property type="component" value="Chromosome 5"/>
</dbReference>
<feature type="zinc finger region" description="C3H1-type" evidence="6">
    <location>
        <begin position="4"/>
        <end position="33"/>
    </location>
</feature>
<feature type="compositionally biased region" description="Basic and acidic residues" evidence="7">
    <location>
        <begin position="215"/>
        <end position="226"/>
    </location>
</feature>
<evidence type="ECO:0000256" key="2">
    <source>
        <dbReference type="ARBA" id="ARBA00022737"/>
    </source>
</evidence>
<feature type="compositionally biased region" description="Basic and acidic residues" evidence="7">
    <location>
        <begin position="489"/>
        <end position="505"/>
    </location>
</feature>
<keyword evidence="10" id="KW-1185">Reference proteome</keyword>
<proteinExistence type="predicted"/>
<evidence type="ECO:0000256" key="4">
    <source>
        <dbReference type="ARBA" id="ARBA00022833"/>
    </source>
</evidence>
<evidence type="ECO:0000313" key="9">
    <source>
        <dbReference type="EMBL" id="RZC60468.1"/>
    </source>
</evidence>
<feature type="region of interest" description="Disordered" evidence="7">
    <location>
        <begin position="191"/>
        <end position="255"/>
    </location>
</feature>
<dbReference type="Pfam" id="PF00642">
    <property type="entry name" value="zf-CCCH"/>
    <property type="match status" value="1"/>
</dbReference>
<feature type="compositionally biased region" description="Basic and acidic residues" evidence="7">
    <location>
        <begin position="435"/>
        <end position="446"/>
    </location>
</feature>
<dbReference type="OrthoDB" id="5395350at2759"/>
<feature type="region of interest" description="Disordered" evidence="7">
    <location>
        <begin position="60"/>
        <end position="86"/>
    </location>
</feature>
<feature type="compositionally biased region" description="Polar residues" evidence="7">
    <location>
        <begin position="548"/>
        <end position="558"/>
    </location>
</feature>
<evidence type="ECO:0000256" key="6">
    <source>
        <dbReference type="PROSITE-ProRule" id="PRU00723"/>
    </source>
</evidence>
<feature type="compositionally biased region" description="Polar residues" evidence="7">
    <location>
        <begin position="67"/>
        <end position="86"/>
    </location>
</feature>
<feature type="domain" description="C3H1-type" evidence="8">
    <location>
        <begin position="4"/>
        <end position="33"/>
    </location>
</feature>
<feature type="region of interest" description="Disordered" evidence="7">
    <location>
        <begin position="410"/>
        <end position="614"/>
    </location>
</feature>
<dbReference type="FunFam" id="4.10.1000.10:FF:000021">
    <property type="entry name" value="Zinc finger CCCH domain-containing protein 17"/>
    <property type="match status" value="1"/>
</dbReference>
<dbReference type="GO" id="GO:0003677">
    <property type="term" value="F:DNA binding"/>
    <property type="evidence" value="ECO:0007669"/>
    <property type="project" value="UniProtKB-KW"/>
</dbReference>
<feature type="compositionally biased region" description="Basic and acidic residues" evidence="7">
    <location>
        <begin position="236"/>
        <end position="254"/>
    </location>
</feature>
<dbReference type="Pfam" id="PF15663">
    <property type="entry name" value="zf-CCCH_3"/>
    <property type="match status" value="1"/>
</dbReference>
<keyword evidence="2" id="KW-0677">Repeat</keyword>
<feature type="domain" description="C3H1-type" evidence="8">
    <location>
        <begin position="35"/>
        <end position="61"/>
    </location>
</feature>
<dbReference type="OMA" id="SKMANAV"/>
<keyword evidence="3 6" id="KW-0863">Zinc-finger</keyword>
<dbReference type="SMART" id="SM00356">
    <property type="entry name" value="ZnF_C3H1"/>
    <property type="match status" value="3"/>
</dbReference>
<name>A0A4Y7JL12_PAPSO</name>
<dbReference type="InterPro" id="IPR036855">
    <property type="entry name" value="Znf_CCCH_sf"/>
</dbReference>
<protein>
    <recommendedName>
        <fullName evidence="8">C3H1-type domain-containing protein</fullName>
    </recommendedName>
</protein>
<feature type="compositionally biased region" description="Basic residues" evidence="7">
    <location>
        <begin position="514"/>
        <end position="523"/>
    </location>
</feature>
<keyword evidence="4 6" id="KW-0862">Zinc</keyword>
<feature type="zinc finger region" description="C3H1-type" evidence="6">
    <location>
        <begin position="35"/>
        <end position="61"/>
    </location>
</feature>
<gene>
    <name evidence="9" type="ORF">C5167_022223</name>
</gene>
<feature type="domain" description="C3H1-type" evidence="8">
    <location>
        <begin position="102"/>
        <end position="129"/>
    </location>
</feature>
<dbReference type="InterPro" id="IPR041686">
    <property type="entry name" value="Znf-CCCH_3"/>
</dbReference>
<dbReference type="SUPFAM" id="SSF90229">
    <property type="entry name" value="CCCH zinc finger"/>
    <property type="match status" value="1"/>
</dbReference>
<organism evidence="9 10">
    <name type="scientific">Papaver somniferum</name>
    <name type="common">Opium poppy</name>
    <dbReference type="NCBI Taxonomy" id="3469"/>
    <lineage>
        <taxon>Eukaryota</taxon>
        <taxon>Viridiplantae</taxon>
        <taxon>Streptophyta</taxon>
        <taxon>Embryophyta</taxon>
        <taxon>Tracheophyta</taxon>
        <taxon>Spermatophyta</taxon>
        <taxon>Magnoliopsida</taxon>
        <taxon>Ranunculales</taxon>
        <taxon>Papaveraceae</taxon>
        <taxon>Papaveroideae</taxon>
        <taxon>Papaver</taxon>
    </lineage>
</organism>
<dbReference type="InterPro" id="IPR000571">
    <property type="entry name" value="Znf_CCCH"/>
</dbReference>
<evidence type="ECO:0000313" key="10">
    <source>
        <dbReference type="Proteomes" id="UP000316621"/>
    </source>
</evidence>
<dbReference type="EMBL" id="CM010719">
    <property type="protein sequence ID" value="RZC60468.1"/>
    <property type="molecule type" value="Genomic_DNA"/>
</dbReference>
<dbReference type="STRING" id="3469.A0A4Y7JL12"/>